<dbReference type="AlphaFoldDB" id="A0A1H3CJ84"/>
<dbReference type="STRING" id="61595.SAMN05421644_10638"/>
<feature type="region of interest" description="Disordered" evidence="1">
    <location>
        <begin position="262"/>
        <end position="283"/>
    </location>
</feature>
<dbReference type="Proteomes" id="UP000198672">
    <property type="component" value="Unassembled WGS sequence"/>
</dbReference>
<dbReference type="RefSeq" id="WP_091332285.1">
    <property type="nucleotide sequence ID" value="NZ_FNOW01000006.1"/>
</dbReference>
<evidence type="ECO:0000256" key="1">
    <source>
        <dbReference type="SAM" id="MobiDB-lite"/>
    </source>
</evidence>
<dbReference type="EMBL" id="FNOW01000006">
    <property type="protein sequence ID" value="SDX54312.1"/>
    <property type="molecule type" value="Genomic_DNA"/>
</dbReference>
<name>A0A1H3CJ84_ALLWA</name>
<evidence type="ECO:0000313" key="3">
    <source>
        <dbReference type="Proteomes" id="UP000198672"/>
    </source>
</evidence>
<dbReference type="OrthoDB" id="5198771at2"/>
<evidence type="ECO:0000313" key="2">
    <source>
        <dbReference type="EMBL" id="SDX54312.1"/>
    </source>
</evidence>
<protein>
    <submittedName>
        <fullName evidence="2">Uncharacterized protein</fullName>
    </submittedName>
</protein>
<gene>
    <name evidence="2" type="ORF">SAMN05421644_10638</name>
</gene>
<organism evidence="2 3">
    <name type="scientific">Allochromatium warmingii</name>
    <name type="common">Chromatium warmingii</name>
    <dbReference type="NCBI Taxonomy" id="61595"/>
    <lineage>
        <taxon>Bacteria</taxon>
        <taxon>Pseudomonadati</taxon>
        <taxon>Pseudomonadota</taxon>
        <taxon>Gammaproteobacteria</taxon>
        <taxon>Chromatiales</taxon>
        <taxon>Chromatiaceae</taxon>
        <taxon>Allochromatium</taxon>
    </lineage>
</organism>
<reference evidence="3" key="1">
    <citation type="submission" date="2016-10" db="EMBL/GenBank/DDBJ databases">
        <authorList>
            <person name="Varghese N."/>
            <person name="Submissions S."/>
        </authorList>
    </citation>
    <scope>NUCLEOTIDE SEQUENCE [LARGE SCALE GENOMIC DNA]</scope>
    <source>
        <strain evidence="3">DSM 173</strain>
    </source>
</reference>
<proteinExistence type="predicted"/>
<sequence length="377" mass="42266">MKFEIENITGRKPLADYPWRSEVDRLLNWLVNKDSHIQAFCFDLIMSAAYIDASSGIEKSIEQCNSINEKYNSHIGFINLCSPCFTNKEIWAYQKAVKPQSGTLGKLSSEVILRFVEKLYPQITEVIAVGGSETADAVLTHKDGMVILAEVKSAPLLTYPFLFKLPESCLKGEHEKVVITSSQLRACDSAIFLHGIGSIDLGKVGGDLWPFKPLIDFFVDEVNMPLIHHCINEWLSAKDAYTKKDRQNRMYYLANASGSPPKIAKDRDGWPKSESISDGKTSAGMDRTDDIKKGIYQTLKIGTHVKSDASVKTAIISNLPAYRHGNEYVSPFINMLWGLEEDIADLNGQKAILSENLRRAFDFIITLEEPILRDINL</sequence>
<feature type="compositionally biased region" description="Basic and acidic residues" evidence="1">
    <location>
        <begin position="263"/>
        <end position="277"/>
    </location>
</feature>
<keyword evidence="3" id="KW-1185">Reference proteome</keyword>
<accession>A0A1H3CJ84</accession>